<gene>
    <name evidence="2" type="ORF">SAMN05878282_102271</name>
</gene>
<evidence type="ECO:0000313" key="3">
    <source>
        <dbReference type="Proteomes" id="UP000185841"/>
    </source>
</evidence>
<evidence type="ECO:0008006" key="4">
    <source>
        <dbReference type="Google" id="ProtNLM"/>
    </source>
</evidence>
<reference evidence="2 3" key="1">
    <citation type="submission" date="2017-01" db="EMBL/GenBank/DDBJ databases">
        <authorList>
            <person name="Mah S.A."/>
            <person name="Swanson W.J."/>
            <person name="Moy G.W."/>
            <person name="Vacquier V.D."/>
        </authorList>
    </citation>
    <scope>NUCLEOTIDE SEQUENCE [LARGE SCALE GENOMIC DNA]</scope>
    <source>
        <strain evidence="2 3">RU36E</strain>
    </source>
</reference>
<dbReference type="AlphaFoldDB" id="A0A1N6Q7H3"/>
<accession>A0A1N6Q7H3</accession>
<protein>
    <recommendedName>
        <fullName evidence="4">DUF4234 domain-containing protein</fullName>
    </recommendedName>
</protein>
<sequence length="197" mass="21694">MENLYRTPQAQLVDAPLAGAEGHFFTTSIRKMSILFIATMGLYILYWGYKQWDSQRSRMLPKKIMPVWRSIFSIFYMHSLSGLIDEQLRQQGKPLLGSGPATLYVVVAIGSAVLGQVSSRIEDLPVLLDVFLMLLQLCILLPMISIQRQANLASQDPQGSGNAQMSGANIGFIVAGVLFWCLYLGSIATLLILGVPA</sequence>
<evidence type="ECO:0000313" key="2">
    <source>
        <dbReference type="EMBL" id="SIQ12452.1"/>
    </source>
</evidence>
<feature type="transmembrane region" description="Helical" evidence="1">
    <location>
        <begin position="166"/>
        <end position="193"/>
    </location>
</feature>
<evidence type="ECO:0000256" key="1">
    <source>
        <dbReference type="SAM" id="Phobius"/>
    </source>
</evidence>
<proteinExistence type="predicted"/>
<feature type="transmembrane region" description="Helical" evidence="1">
    <location>
        <begin position="67"/>
        <end position="84"/>
    </location>
</feature>
<keyword evidence="1" id="KW-0812">Transmembrane</keyword>
<dbReference type="RefSeq" id="WP_076425079.1">
    <property type="nucleotide sequence ID" value="NZ_FTMP01000002.1"/>
</dbReference>
<keyword evidence="1" id="KW-0472">Membrane</keyword>
<name>A0A1N6Q7H3_AQUAC</name>
<feature type="transmembrane region" description="Helical" evidence="1">
    <location>
        <begin position="126"/>
        <end position="146"/>
    </location>
</feature>
<feature type="transmembrane region" description="Helical" evidence="1">
    <location>
        <begin position="96"/>
        <end position="114"/>
    </location>
</feature>
<feature type="transmembrane region" description="Helical" evidence="1">
    <location>
        <begin position="29"/>
        <end position="46"/>
    </location>
</feature>
<dbReference type="Proteomes" id="UP000185841">
    <property type="component" value="Unassembled WGS sequence"/>
</dbReference>
<keyword evidence="1" id="KW-1133">Transmembrane helix</keyword>
<organism evidence="2 3">
    <name type="scientific">Aquipseudomonas alcaligenes</name>
    <name type="common">Pseudomonas alcaligenes</name>
    <dbReference type="NCBI Taxonomy" id="43263"/>
    <lineage>
        <taxon>Bacteria</taxon>
        <taxon>Pseudomonadati</taxon>
        <taxon>Pseudomonadota</taxon>
        <taxon>Gammaproteobacteria</taxon>
        <taxon>Pseudomonadales</taxon>
        <taxon>Pseudomonadaceae</taxon>
        <taxon>Aquipseudomonas</taxon>
    </lineage>
</organism>
<dbReference type="EMBL" id="FTMP01000002">
    <property type="protein sequence ID" value="SIQ12452.1"/>
    <property type="molecule type" value="Genomic_DNA"/>
</dbReference>